<organism evidence="1">
    <name type="scientific">Rhizopus microsporus var. microsporus</name>
    <dbReference type="NCBI Taxonomy" id="86635"/>
    <lineage>
        <taxon>Eukaryota</taxon>
        <taxon>Fungi</taxon>
        <taxon>Fungi incertae sedis</taxon>
        <taxon>Mucoromycota</taxon>
        <taxon>Mucoromycotina</taxon>
        <taxon>Mucoromycetes</taxon>
        <taxon>Mucorales</taxon>
        <taxon>Mucorineae</taxon>
        <taxon>Rhizopodaceae</taxon>
        <taxon>Rhizopus</taxon>
    </lineage>
</organism>
<dbReference type="AlphaFoldDB" id="A0A1X0QXY3"/>
<dbReference type="Proteomes" id="UP000242414">
    <property type="component" value="Unassembled WGS sequence"/>
</dbReference>
<sequence>VLDVIVALLPHLYDCDMKPLSESHLTGSYIRPFVHGLLSEKTLPAVPHCSNVIADENKDTNNRPDCKVDIYASGYQ</sequence>
<reference evidence="1" key="1">
    <citation type="journal article" date="2016" name="Proc. Natl. Acad. Sci. U.S.A.">
        <title>Lipid metabolic changes in an early divergent fungus govern the establishment of a mutualistic symbiosis with endobacteria.</title>
        <authorList>
            <person name="Lastovetsky O.A."/>
            <person name="Gaspar M.L."/>
            <person name="Mondo S.J."/>
            <person name="LaButti K.M."/>
            <person name="Sandor L."/>
            <person name="Grigoriev I.V."/>
            <person name="Henry S.A."/>
            <person name="Pawlowska T.E."/>
        </authorList>
    </citation>
    <scope>NUCLEOTIDE SEQUENCE [LARGE SCALE GENOMIC DNA]</scope>
    <source>
        <strain evidence="1">ATCC 52814</strain>
    </source>
</reference>
<dbReference type="EMBL" id="KV921967">
    <property type="protein sequence ID" value="ORE04591.1"/>
    <property type="molecule type" value="Genomic_DNA"/>
</dbReference>
<feature type="non-terminal residue" evidence="1">
    <location>
        <position position="1"/>
    </location>
</feature>
<dbReference type="VEuPathDB" id="FungiDB:BCV72DRAFT_210963"/>
<protein>
    <submittedName>
        <fullName evidence="1">Uncharacterized protein</fullName>
    </submittedName>
</protein>
<proteinExistence type="predicted"/>
<evidence type="ECO:0000313" key="1">
    <source>
        <dbReference type="EMBL" id="ORE04591.1"/>
    </source>
</evidence>
<name>A0A1X0QXY3_RHIZD</name>
<accession>A0A1X0QXY3</accession>
<gene>
    <name evidence="1" type="ORF">BCV72DRAFT_210963</name>
</gene>